<evidence type="ECO:0000313" key="4">
    <source>
        <dbReference type="Proteomes" id="UP000746751"/>
    </source>
</evidence>
<protein>
    <submittedName>
        <fullName evidence="3">Uncharacterized protein</fullName>
    </submittedName>
</protein>
<evidence type="ECO:0000313" key="3">
    <source>
        <dbReference type="EMBL" id="HJG31909.1"/>
    </source>
</evidence>
<sequence length="154" mass="17589">MDEHTGNIPIPPHQNDHAGAETPQPVFHRSTRHITQEPIDDVEPEYVTRQRYQTLEEARSRRVHMGTASNDADYLPAAHGAARSGSALPRQLKEKTGPKGPRKLHYERYLETPKPGKSIFTSRRERKQRRAHLIIGIIALLAAILAVVWFFFLR</sequence>
<reference evidence="3" key="1">
    <citation type="journal article" date="2021" name="PeerJ">
        <title>Extensive microbial diversity within the chicken gut microbiome revealed by metagenomics and culture.</title>
        <authorList>
            <person name="Gilroy R."/>
            <person name="Ravi A."/>
            <person name="Getino M."/>
            <person name="Pursley I."/>
            <person name="Horton D.L."/>
            <person name="Alikhan N.F."/>
            <person name="Baker D."/>
            <person name="Gharbi K."/>
            <person name="Hall N."/>
            <person name="Watson M."/>
            <person name="Adriaenssens E.M."/>
            <person name="Foster-Nyarko E."/>
            <person name="Jarju S."/>
            <person name="Secka A."/>
            <person name="Antonio M."/>
            <person name="Oren A."/>
            <person name="Chaudhuri R.R."/>
            <person name="La Ragione R."/>
            <person name="Hildebrand F."/>
            <person name="Pallen M.J."/>
        </authorList>
    </citation>
    <scope>NUCLEOTIDE SEQUENCE</scope>
    <source>
        <strain evidence="3">ChiGjej2B2-7701</strain>
    </source>
</reference>
<feature type="region of interest" description="Disordered" evidence="1">
    <location>
        <begin position="58"/>
        <end position="104"/>
    </location>
</feature>
<dbReference type="Proteomes" id="UP000746751">
    <property type="component" value="Unassembled WGS sequence"/>
</dbReference>
<proteinExistence type="predicted"/>
<keyword evidence="2" id="KW-0812">Transmembrane</keyword>
<evidence type="ECO:0000256" key="2">
    <source>
        <dbReference type="SAM" id="Phobius"/>
    </source>
</evidence>
<gene>
    <name evidence="3" type="ORF">K8U80_11030</name>
</gene>
<dbReference type="EMBL" id="DYVF01000069">
    <property type="protein sequence ID" value="HJG31909.1"/>
    <property type="molecule type" value="Genomic_DNA"/>
</dbReference>
<reference evidence="3" key="2">
    <citation type="submission" date="2021-09" db="EMBL/GenBank/DDBJ databases">
        <authorList>
            <person name="Gilroy R."/>
        </authorList>
    </citation>
    <scope>NUCLEOTIDE SEQUENCE</scope>
    <source>
        <strain evidence="3">ChiGjej2B2-7701</strain>
    </source>
</reference>
<feature type="region of interest" description="Disordered" evidence="1">
    <location>
        <begin position="1"/>
        <end position="25"/>
    </location>
</feature>
<organism evidence="3 4">
    <name type="scientific">Collinsella ihumii</name>
    <dbReference type="NCBI Taxonomy" id="1720204"/>
    <lineage>
        <taxon>Bacteria</taxon>
        <taxon>Bacillati</taxon>
        <taxon>Actinomycetota</taxon>
        <taxon>Coriobacteriia</taxon>
        <taxon>Coriobacteriales</taxon>
        <taxon>Coriobacteriaceae</taxon>
        <taxon>Collinsella</taxon>
    </lineage>
</organism>
<comment type="caution">
    <text evidence="3">The sequence shown here is derived from an EMBL/GenBank/DDBJ whole genome shotgun (WGS) entry which is preliminary data.</text>
</comment>
<name>A0A921ISF4_9ACTN</name>
<evidence type="ECO:0000256" key="1">
    <source>
        <dbReference type="SAM" id="MobiDB-lite"/>
    </source>
</evidence>
<dbReference type="AlphaFoldDB" id="A0A921ISF4"/>
<keyword evidence="2" id="KW-0472">Membrane</keyword>
<accession>A0A921ISF4</accession>
<keyword evidence="2" id="KW-1133">Transmembrane helix</keyword>
<feature type="transmembrane region" description="Helical" evidence="2">
    <location>
        <begin position="133"/>
        <end position="152"/>
    </location>
</feature>